<dbReference type="NCBIfam" id="TIGR02241">
    <property type="entry name" value="conserved hypothetical phage tail region protein"/>
    <property type="match status" value="1"/>
</dbReference>
<reference evidence="1 2" key="1">
    <citation type="submission" date="2021-01" db="EMBL/GenBank/DDBJ databases">
        <title>Whole genome shotgun sequence of Actinoplanes deccanensis NBRC 13994.</title>
        <authorList>
            <person name="Komaki H."/>
            <person name="Tamura T."/>
        </authorList>
    </citation>
    <scope>NUCLEOTIDE SEQUENCE [LARGE SCALE GENOMIC DNA]</scope>
    <source>
        <strain evidence="1 2">NBRC 13994</strain>
    </source>
</reference>
<dbReference type="Proteomes" id="UP000609879">
    <property type="component" value="Unassembled WGS sequence"/>
</dbReference>
<sequence>MTAPAQRSGVADVLLTTFRFEVTFNRVAGAGAQRLGDGGFQEVTGLDVEMDVKDYEEGGRNDGIVRRVGRAKYSPLVCKRGMFGPEGGDAVPELWQWFQDIVAGVRPVRRYDGTVVVQDQRGRPAAAWLFRAALPVKLVGPQLNARTGEVAVEELHLAHEGLLLEGTA</sequence>
<accession>A0ABQ3XYS7</accession>
<keyword evidence="2" id="KW-1185">Reference proteome</keyword>
<evidence type="ECO:0000313" key="2">
    <source>
        <dbReference type="Proteomes" id="UP000609879"/>
    </source>
</evidence>
<organism evidence="1 2">
    <name type="scientific">Paractinoplanes deccanensis</name>
    <dbReference type="NCBI Taxonomy" id="113561"/>
    <lineage>
        <taxon>Bacteria</taxon>
        <taxon>Bacillati</taxon>
        <taxon>Actinomycetota</taxon>
        <taxon>Actinomycetes</taxon>
        <taxon>Micromonosporales</taxon>
        <taxon>Micromonosporaceae</taxon>
        <taxon>Paractinoplanes</taxon>
    </lineage>
</organism>
<dbReference type="InterPro" id="IPR010667">
    <property type="entry name" value="Phage_T4_Gp19"/>
</dbReference>
<proteinExistence type="predicted"/>
<comment type="caution">
    <text evidence="1">The sequence shown here is derived from an EMBL/GenBank/DDBJ whole genome shotgun (WGS) entry which is preliminary data.</text>
</comment>
<evidence type="ECO:0000313" key="1">
    <source>
        <dbReference type="EMBL" id="GID72860.1"/>
    </source>
</evidence>
<dbReference type="InterPro" id="IPR011747">
    <property type="entry name" value="CHP02241"/>
</dbReference>
<dbReference type="PANTHER" id="PTHR38009:SF1">
    <property type="entry name" value="CONSERVED HYPOTHETICAL PHAGE TAIL PROTEIN"/>
    <property type="match status" value="1"/>
</dbReference>
<dbReference type="EMBL" id="BOMI01000022">
    <property type="protein sequence ID" value="GID72860.1"/>
    <property type="molecule type" value="Genomic_DNA"/>
</dbReference>
<evidence type="ECO:0008006" key="3">
    <source>
        <dbReference type="Google" id="ProtNLM"/>
    </source>
</evidence>
<protein>
    <recommendedName>
        <fullName evidence="3">Phage tail protein</fullName>
    </recommendedName>
</protein>
<name>A0ABQ3XYS7_9ACTN</name>
<dbReference type="PANTHER" id="PTHR38009">
    <property type="entry name" value="CONSERVED HYPOTHETICAL PHAGE TAIL PROTEIN"/>
    <property type="match status" value="1"/>
</dbReference>
<gene>
    <name evidence="1" type="ORF">Ade02nite_15010</name>
</gene>
<dbReference type="Pfam" id="PF06841">
    <property type="entry name" value="Phage_T4_gp19"/>
    <property type="match status" value="1"/>
</dbReference>